<evidence type="ECO:0000313" key="1">
    <source>
        <dbReference type="EMBL" id="CAD5113704.1"/>
    </source>
</evidence>
<comment type="caution">
    <text evidence="1">The sequence shown here is derived from an EMBL/GenBank/DDBJ whole genome shotgun (WGS) entry which is preliminary data.</text>
</comment>
<dbReference type="AlphaFoldDB" id="A0A7I8VBI7"/>
<proteinExistence type="predicted"/>
<dbReference type="Proteomes" id="UP000549394">
    <property type="component" value="Unassembled WGS sequence"/>
</dbReference>
<accession>A0A7I8VBI7</accession>
<protein>
    <submittedName>
        <fullName evidence="1">DgyrCDS2865</fullName>
    </submittedName>
</protein>
<gene>
    <name evidence="1" type="ORF">DGYR_LOCUS2651</name>
</gene>
<name>A0A7I8VBI7_9ANNE</name>
<sequence>MMDFCNKVVHIESVAKSERRLIYDDGSNKIYCNSVELGRVLEEPSCLWKIVNVENEKYLLENIEYEGCYLKNSFAGKGESTLTLVKNIQQATYWTIKRVSDNRHEPSFYINMFNSMYSLCSTSRACVKRINNSNSDMTFHQWKIRIIRVSCDWVVVSEQRNETRDLLRIDEELTYSVKNTRCPKKRANFMEKRTICKLLSKLTEIADHCAYFKRELGFSITSSDIWLEESSSKAKIILHANEELKIRQIRAICGNYVIKAPTVQFITKKFETDTIMRDV</sequence>
<reference evidence="1 2" key="1">
    <citation type="submission" date="2020-08" db="EMBL/GenBank/DDBJ databases">
        <authorList>
            <person name="Hejnol A."/>
        </authorList>
    </citation>
    <scope>NUCLEOTIDE SEQUENCE [LARGE SCALE GENOMIC DNA]</scope>
</reference>
<keyword evidence="2" id="KW-1185">Reference proteome</keyword>
<evidence type="ECO:0000313" key="2">
    <source>
        <dbReference type="Proteomes" id="UP000549394"/>
    </source>
</evidence>
<dbReference type="EMBL" id="CAJFCJ010000004">
    <property type="protein sequence ID" value="CAD5113704.1"/>
    <property type="molecule type" value="Genomic_DNA"/>
</dbReference>
<organism evidence="1 2">
    <name type="scientific">Dimorphilus gyrociliatus</name>
    <dbReference type="NCBI Taxonomy" id="2664684"/>
    <lineage>
        <taxon>Eukaryota</taxon>
        <taxon>Metazoa</taxon>
        <taxon>Spiralia</taxon>
        <taxon>Lophotrochozoa</taxon>
        <taxon>Annelida</taxon>
        <taxon>Polychaeta</taxon>
        <taxon>Polychaeta incertae sedis</taxon>
        <taxon>Dinophilidae</taxon>
        <taxon>Dimorphilus</taxon>
    </lineage>
</organism>